<dbReference type="InterPro" id="IPR055469">
    <property type="entry name" value="DUF7041"/>
</dbReference>
<accession>A0A5E4NA78</accession>
<dbReference type="AlphaFoldDB" id="A0A5E4NA78"/>
<dbReference type="Proteomes" id="UP000325440">
    <property type="component" value="Unassembled WGS sequence"/>
</dbReference>
<evidence type="ECO:0000313" key="4">
    <source>
        <dbReference type="Proteomes" id="UP000325440"/>
    </source>
</evidence>
<gene>
    <name evidence="3" type="ORF">CINCED_3A013673</name>
</gene>
<dbReference type="EMBL" id="CABPRJ010001924">
    <property type="protein sequence ID" value="VVC41701.1"/>
    <property type="molecule type" value="Genomic_DNA"/>
</dbReference>
<dbReference type="OrthoDB" id="6589648at2759"/>
<protein>
    <recommendedName>
        <fullName evidence="2">DUF7041 domain-containing protein</fullName>
    </recommendedName>
</protein>
<name>A0A5E4NA78_9HEMI</name>
<dbReference type="PANTHER" id="PTHR33327:SF3">
    <property type="entry name" value="RNA-DIRECTED DNA POLYMERASE"/>
    <property type="match status" value="1"/>
</dbReference>
<evidence type="ECO:0000313" key="3">
    <source>
        <dbReference type="EMBL" id="VVC41701.1"/>
    </source>
</evidence>
<evidence type="ECO:0000256" key="1">
    <source>
        <dbReference type="SAM" id="MobiDB-lite"/>
    </source>
</evidence>
<feature type="compositionally biased region" description="Basic and acidic residues" evidence="1">
    <location>
        <begin position="1"/>
        <end position="11"/>
    </location>
</feature>
<dbReference type="Pfam" id="PF23055">
    <property type="entry name" value="DUF7041"/>
    <property type="match status" value="1"/>
</dbReference>
<feature type="domain" description="DUF7041" evidence="2">
    <location>
        <begin position="33"/>
        <end position="97"/>
    </location>
</feature>
<sequence length="266" mass="29807">MSSSSKQRDELPEGLSENDTELQYPPFMSHRFPAFQSDEPTEWFNYMDNFFVKHGIVTDNTKINFVLVALDENATRSVAKLLGPSASYDAIRKCLIEAPVNLRPAVDVLPGTSTACRPSQLLANLRTALPENVDQETILDYWLMKLPSNIFSAVVSLDGEIDELAHRADIIFEAGLPHAFDFGKRLTMLEEAVQSLKLQFQAFRALFEDPRKPSPLAQPQDAAIATPPEMCYYHTRYGRKARRCKYPCIYKVTESDSNAGPSPAGN</sequence>
<keyword evidence="4" id="KW-1185">Reference proteome</keyword>
<reference evidence="3 4" key="1">
    <citation type="submission" date="2019-08" db="EMBL/GenBank/DDBJ databases">
        <authorList>
            <person name="Alioto T."/>
            <person name="Alioto T."/>
            <person name="Gomez Garrido J."/>
        </authorList>
    </citation>
    <scope>NUCLEOTIDE SEQUENCE [LARGE SCALE GENOMIC DNA]</scope>
</reference>
<proteinExistence type="predicted"/>
<dbReference type="PANTHER" id="PTHR33327">
    <property type="entry name" value="ENDONUCLEASE"/>
    <property type="match status" value="1"/>
</dbReference>
<evidence type="ECO:0000259" key="2">
    <source>
        <dbReference type="Pfam" id="PF23055"/>
    </source>
</evidence>
<feature type="region of interest" description="Disordered" evidence="1">
    <location>
        <begin position="1"/>
        <end position="22"/>
    </location>
</feature>
<organism evidence="3 4">
    <name type="scientific">Cinara cedri</name>
    <dbReference type="NCBI Taxonomy" id="506608"/>
    <lineage>
        <taxon>Eukaryota</taxon>
        <taxon>Metazoa</taxon>
        <taxon>Ecdysozoa</taxon>
        <taxon>Arthropoda</taxon>
        <taxon>Hexapoda</taxon>
        <taxon>Insecta</taxon>
        <taxon>Pterygota</taxon>
        <taxon>Neoptera</taxon>
        <taxon>Paraneoptera</taxon>
        <taxon>Hemiptera</taxon>
        <taxon>Sternorrhyncha</taxon>
        <taxon>Aphidomorpha</taxon>
        <taxon>Aphidoidea</taxon>
        <taxon>Aphididae</taxon>
        <taxon>Lachninae</taxon>
        <taxon>Cinara</taxon>
    </lineage>
</organism>